<gene>
    <name evidence="2" type="ORF">GJ699_25880</name>
</gene>
<protein>
    <recommendedName>
        <fullName evidence="1">PEP-utilising enzyme C-terminal domain-containing protein</fullName>
    </recommendedName>
</protein>
<comment type="caution">
    <text evidence="2">The sequence shown here is derived from an EMBL/GenBank/DDBJ whole genome shotgun (WGS) entry which is preliminary data.</text>
</comment>
<dbReference type="AlphaFoldDB" id="A0A6I2L998"/>
<dbReference type="GO" id="GO:0016772">
    <property type="term" value="F:transferase activity, transferring phosphorus-containing groups"/>
    <property type="evidence" value="ECO:0007669"/>
    <property type="project" value="InterPro"/>
</dbReference>
<organism evidence="2 3">
    <name type="scientific">Duganella guangzhouensis</name>
    <dbReference type="NCBI Taxonomy" id="2666084"/>
    <lineage>
        <taxon>Bacteria</taxon>
        <taxon>Pseudomonadati</taxon>
        <taxon>Pseudomonadota</taxon>
        <taxon>Betaproteobacteria</taxon>
        <taxon>Burkholderiales</taxon>
        <taxon>Oxalobacteraceae</taxon>
        <taxon>Telluria group</taxon>
        <taxon>Duganella</taxon>
    </lineage>
</organism>
<accession>A0A6I2L998</accession>
<dbReference type="EMBL" id="WKJK01000016">
    <property type="protein sequence ID" value="MRW93424.1"/>
    <property type="molecule type" value="Genomic_DNA"/>
</dbReference>
<reference evidence="2 3" key="1">
    <citation type="submission" date="2019-11" db="EMBL/GenBank/DDBJ databases">
        <title>Novel species isolated from a subtropical stream in China.</title>
        <authorList>
            <person name="Lu H."/>
        </authorList>
    </citation>
    <scope>NUCLEOTIDE SEQUENCE [LARGE SCALE GENOMIC DNA]</scope>
    <source>
        <strain evidence="2 3">FT80W</strain>
    </source>
</reference>
<dbReference type="Pfam" id="PF02896">
    <property type="entry name" value="PEP-utilizers_C"/>
    <property type="match status" value="1"/>
</dbReference>
<sequence>MCSTGSPHADFLSVGTNDLTQYQRAVE</sequence>
<dbReference type="InterPro" id="IPR000121">
    <property type="entry name" value="PEP_util_C"/>
</dbReference>
<dbReference type="Proteomes" id="UP000433309">
    <property type="component" value="Unassembled WGS sequence"/>
</dbReference>
<dbReference type="InterPro" id="IPR015813">
    <property type="entry name" value="Pyrv/PenolPyrv_kinase-like_dom"/>
</dbReference>
<proteinExistence type="predicted"/>
<evidence type="ECO:0000313" key="3">
    <source>
        <dbReference type="Proteomes" id="UP000433309"/>
    </source>
</evidence>
<evidence type="ECO:0000313" key="2">
    <source>
        <dbReference type="EMBL" id="MRW93424.1"/>
    </source>
</evidence>
<evidence type="ECO:0000259" key="1">
    <source>
        <dbReference type="Pfam" id="PF02896"/>
    </source>
</evidence>
<feature type="domain" description="PEP-utilising enzyme C-terminal" evidence="1">
    <location>
        <begin position="8"/>
        <end position="26"/>
    </location>
</feature>
<name>A0A6I2L998_9BURK</name>
<dbReference type="SUPFAM" id="SSF51621">
    <property type="entry name" value="Phosphoenolpyruvate/pyruvate domain"/>
    <property type="match status" value="1"/>
</dbReference>
<dbReference type="RefSeq" id="WP_371867672.1">
    <property type="nucleotide sequence ID" value="NZ_WKJK01000016.1"/>
</dbReference>
<keyword evidence="3" id="KW-1185">Reference proteome</keyword>